<gene>
    <name evidence="5" type="ORF">GCM10009838_08840</name>
</gene>
<keyword evidence="3" id="KW-0804">Transcription</keyword>
<dbReference type="InterPro" id="IPR036390">
    <property type="entry name" value="WH_DNA-bd_sf"/>
</dbReference>
<evidence type="ECO:0000313" key="5">
    <source>
        <dbReference type="EMBL" id="GAA1955399.1"/>
    </source>
</evidence>
<dbReference type="PANTHER" id="PTHR39515">
    <property type="entry name" value="CONSERVED PROTEIN"/>
    <property type="match status" value="1"/>
</dbReference>
<dbReference type="Gene3D" id="1.10.10.10">
    <property type="entry name" value="Winged helix-like DNA-binding domain superfamily/Winged helix DNA-binding domain"/>
    <property type="match status" value="1"/>
</dbReference>
<proteinExistence type="predicted"/>
<evidence type="ECO:0000313" key="6">
    <source>
        <dbReference type="Proteomes" id="UP001499854"/>
    </source>
</evidence>
<evidence type="ECO:0000259" key="4">
    <source>
        <dbReference type="PROSITE" id="PS50995"/>
    </source>
</evidence>
<dbReference type="InterPro" id="IPR036388">
    <property type="entry name" value="WH-like_DNA-bd_sf"/>
</dbReference>
<dbReference type="PANTHER" id="PTHR39515:SF2">
    <property type="entry name" value="HTH-TYPE TRANSCRIPTIONAL REGULATOR RV0880"/>
    <property type="match status" value="1"/>
</dbReference>
<keyword evidence="1" id="KW-0805">Transcription regulation</keyword>
<dbReference type="SUPFAM" id="SSF46785">
    <property type="entry name" value="Winged helix' DNA-binding domain"/>
    <property type="match status" value="1"/>
</dbReference>
<protein>
    <submittedName>
        <fullName evidence="5">MarR family transcriptional regulator</fullName>
    </submittedName>
</protein>
<dbReference type="SMART" id="SM00347">
    <property type="entry name" value="HTH_MARR"/>
    <property type="match status" value="1"/>
</dbReference>
<dbReference type="InterPro" id="IPR052526">
    <property type="entry name" value="HTH-type_Bedaq_tolerance"/>
</dbReference>
<name>A0ABP5C1I4_9ACTN</name>
<dbReference type="Proteomes" id="UP001499854">
    <property type="component" value="Unassembled WGS sequence"/>
</dbReference>
<reference evidence="6" key="1">
    <citation type="journal article" date="2019" name="Int. J. Syst. Evol. Microbiol.">
        <title>The Global Catalogue of Microorganisms (GCM) 10K type strain sequencing project: providing services to taxonomists for standard genome sequencing and annotation.</title>
        <authorList>
            <consortium name="The Broad Institute Genomics Platform"/>
            <consortium name="The Broad Institute Genome Sequencing Center for Infectious Disease"/>
            <person name="Wu L."/>
            <person name="Ma J."/>
        </authorList>
    </citation>
    <scope>NUCLEOTIDE SEQUENCE [LARGE SCALE GENOMIC DNA]</scope>
    <source>
        <strain evidence="6">JCM 16013</strain>
    </source>
</reference>
<evidence type="ECO:0000256" key="3">
    <source>
        <dbReference type="ARBA" id="ARBA00023163"/>
    </source>
</evidence>
<sequence>MNSSPPGRPAAPSDAQPDAEVAARLRVALGRLNRQLLQRQSEASFAQLSALFVIEKWGPIRIGDLAQREKVAAPSMTRTLNGLVAADWVQREPDPEDGRSFMVTLTPGGQELIGKVRRQRTAALVQGMERLTAEQLAALHAAVPVLEQLADEVEPKQR</sequence>
<dbReference type="PROSITE" id="PS01117">
    <property type="entry name" value="HTH_MARR_1"/>
    <property type="match status" value="1"/>
</dbReference>
<dbReference type="RefSeq" id="WP_344655607.1">
    <property type="nucleotide sequence ID" value="NZ_BAAAQM010000003.1"/>
</dbReference>
<accession>A0ABP5C1I4</accession>
<evidence type="ECO:0000256" key="2">
    <source>
        <dbReference type="ARBA" id="ARBA00023125"/>
    </source>
</evidence>
<keyword evidence="2" id="KW-0238">DNA-binding</keyword>
<comment type="caution">
    <text evidence="5">The sequence shown here is derived from an EMBL/GenBank/DDBJ whole genome shotgun (WGS) entry which is preliminary data.</text>
</comment>
<dbReference type="InterPro" id="IPR000835">
    <property type="entry name" value="HTH_MarR-typ"/>
</dbReference>
<organism evidence="5 6">
    <name type="scientific">Catenulispora subtropica</name>
    <dbReference type="NCBI Taxonomy" id="450798"/>
    <lineage>
        <taxon>Bacteria</taxon>
        <taxon>Bacillati</taxon>
        <taxon>Actinomycetota</taxon>
        <taxon>Actinomycetes</taxon>
        <taxon>Catenulisporales</taxon>
        <taxon>Catenulisporaceae</taxon>
        <taxon>Catenulispora</taxon>
    </lineage>
</organism>
<dbReference type="InterPro" id="IPR023187">
    <property type="entry name" value="Tscrpt_reg_MarR-type_CS"/>
</dbReference>
<dbReference type="Pfam" id="PF01047">
    <property type="entry name" value="MarR"/>
    <property type="match status" value="1"/>
</dbReference>
<feature type="domain" description="HTH marR-type" evidence="4">
    <location>
        <begin position="22"/>
        <end position="155"/>
    </location>
</feature>
<keyword evidence="6" id="KW-1185">Reference proteome</keyword>
<dbReference type="EMBL" id="BAAAQM010000003">
    <property type="protein sequence ID" value="GAA1955399.1"/>
    <property type="molecule type" value="Genomic_DNA"/>
</dbReference>
<evidence type="ECO:0000256" key="1">
    <source>
        <dbReference type="ARBA" id="ARBA00023015"/>
    </source>
</evidence>
<dbReference type="PROSITE" id="PS50995">
    <property type="entry name" value="HTH_MARR_2"/>
    <property type="match status" value="1"/>
</dbReference>